<name>A0AAD6Y1H2_9AGAR</name>
<dbReference type="AlphaFoldDB" id="A0AAD6Y1H2"/>
<evidence type="ECO:0000313" key="2">
    <source>
        <dbReference type="EMBL" id="KAJ7196684.1"/>
    </source>
</evidence>
<gene>
    <name evidence="2" type="ORF">GGX14DRAFT_403148</name>
</gene>
<proteinExistence type="predicted"/>
<organism evidence="2 3">
    <name type="scientific">Mycena pura</name>
    <dbReference type="NCBI Taxonomy" id="153505"/>
    <lineage>
        <taxon>Eukaryota</taxon>
        <taxon>Fungi</taxon>
        <taxon>Dikarya</taxon>
        <taxon>Basidiomycota</taxon>
        <taxon>Agaricomycotina</taxon>
        <taxon>Agaricomycetes</taxon>
        <taxon>Agaricomycetidae</taxon>
        <taxon>Agaricales</taxon>
        <taxon>Marasmiineae</taxon>
        <taxon>Mycenaceae</taxon>
        <taxon>Mycena</taxon>
    </lineage>
</organism>
<accession>A0AAD6Y1H2</accession>
<evidence type="ECO:0000256" key="1">
    <source>
        <dbReference type="SAM" id="MobiDB-lite"/>
    </source>
</evidence>
<dbReference type="Proteomes" id="UP001219525">
    <property type="component" value="Unassembled WGS sequence"/>
</dbReference>
<reference evidence="2" key="1">
    <citation type="submission" date="2023-03" db="EMBL/GenBank/DDBJ databases">
        <title>Massive genome expansion in bonnet fungi (Mycena s.s.) driven by repeated elements and novel gene families across ecological guilds.</title>
        <authorList>
            <consortium name="Lawrence Berkeley National Laboratory"/>
            <person name="Harder C.B."/>
            <person name="Miyauchi S."/>
            <person name="Viragh M."/>
            <person name="Kuo A."/>
            <person name="Thoen E."/>
            <person name="Andreopoulos B."/>
            <person name="Lu D."/>
            <person name="Skrede I."/>
            <person name="Drula E."/>
            <person name="Henrissat B."/>
            <person name="Morin E."/>
            <person name="Kohler A."/>
            <person name="Barry K."/>
            <person name="LaButti K."/>
            <person name="Morin E."/>
            <person name="Salamov A."/>
            <person name="Lipzen A."/>
            <person name="Mereny Z."/>
            <person name="Hegedus B."/>
            <person name="Baldrian P."/>
            <person name="Stursova M."/>
            <person name="Weitz H."/>
            <person name="Taylor A."/>
            <person name="Grigoriev I.V."/>
            <person name="Nagy L.G."/>
            <person name="Martin F."/>
            <person name="Kauserud H."/>
        </authorList>
    </citation>
    <scope>NUCLEOTIDE SEQUENCE</scope>
    <source>
        <strain evidence="2">9144</strain>
    </source>
</reference>
<comment type="caution">
    <text evidence="2">The sequence shown here is derived from an EMBL/GenBank/DDBJ whole genome shotgun (WGS) entry which is preliminary data.</text>
</comment>
<dbReference type="EMBL" id="JARJCW010000082">
    <property type="protein sequence ID" value="KAJ7196684.1"/>
    <property type="molecule type" value="Genomic_DNA"/>
</dbReference>
<sequence length="245" mass="26057">MYQSLPPSVIKLPTYPWQSQHEWEAAQYAAAECTPICSHAILLVTPTSAASSAPIRRGAAGANRICRQLTIPPRTRTPQRCATGTGEQLGVRVRSGGEAAWAHLAGAIGDPRARFARFDARQAGGTTACGVTIGHTDLGSETWIWQCCNILPNSNPPRYGSGRERCAGVCGSAERPPSGDGVGAGGPQASAQRRSAGVARCGTWDPVQTDQGHYSSFFSRQLLLRRLLTEITFGVIDLVPVAPKH</sequence>
<feature type="region of interest" description="Disordered" evidence="1">
    <location>
        <begin position="172"/>
        <end position="192"/>
    </location>
</feature>
<evidence type="ECO:0000313" key="3">
    <source>
        <dbReference type="Proteomes" id="UP001219525"/>
    </source>
</evidence>
<keyword evidence="3" id="KW-1185">Reference proteome</keyword>
<protein>
    <submittedName>
        <fullName evidence="2">Uncharacterized protein</fullName>
    </submittedName>
</protein>